<feature type="domain" description="MAE-28990/MAE-18760-like HEPN" evidence="1">
    <location>
        <begin position="10"/>
        <end position="219"/>
    </location>
</feature>
<proteinExistence type="predicted"/>
<protein>
    <recommendedName>
        <fullName evidence="1">MAE-28990/MAE-18760-like HEPN domain-containing protein</fullName>
    </recommendedName>
</protein>
<organism evidence="2 3">
    <name type="scientific">Nocardiopsis eucommiae</name>
    <dbReference type="NCBI Taxonomy" id="2831970"/>
    <lineage>
        <taxon>Bacteria</taxon>
        <taxon>Bacillati</taxon>
        <taxon>Actinomycetota</taxon>
        <taxon>Actinomycetes</taxon>
        <taxon>Streptosporangiales</taxon>
        <taxon>Nocardiopsidaceae</taxon>
        <taxon>Nocardiopsis</taxon>
    </lineage>
</organism>
<sequence length="226" mass="25378">MSASDAVIVRAALEGDLTWRRDEVRQLRNLQSSSAEGGVRDSLRRALLVMLYAHVEGYAKFSLEQYVDVINRANLQVSQVKWEIGAACLAEKFKNYRSSDPSDPADPTSTKAKQVLKDANFLAHLLEIQGKDIFLEADHVTSADSNLSPSVLRRNLRLLALDESGVHKFTSALDGLLKLRNNIAHGERLNLPSDPSFLKLEERIFALCDQLTLIVYQAVRDDLFRR</sequence>
<dbReference type="AlphaFoldDB" id="A0A975QJA0"/>
<evidence type="ECO:0000259" key="1">
    <source>
        <dbReference type="Pfam" id="PF18737"/>
    </source>
</evidence>
<evidence type="ECO:0000313" key="2">
    <source>
        <dbReference type="EMBL" id="QVJ01431.1"/>
    </source>
</evidence>
<keyword evidence="3" id="KW-1185">Reference proteome</keyword>
<dbReference type="KEGG" id="nec:KGD82_25900"/>
<evidence type="ECO:0000313" key="3">
    <source>
        <dbReference type="Proteomes" id="UP000682416"/>
    </source>
</evidence>
<dbReference type="EMBL" id="CP074402">
    <property type="protein sequence ID" value="QVJ01431.1"/>
    <property type="molecule type" value="Genomic_DNA"/>
</dbReference>
<name>A0A975QJA0_9ACTN</name>
<gene>
    <name evidence="2" type="ORF">KGD82_25900</name>
</gene>
<dbReference type="Proteomes" id="UP000682416">
    <property type="component" value="Chromosome"/>
</dbReference>
<reference evidence="2" key="1">
    <citation type="submission" date="2021-05" db="EMBL/GenBank/DDBJ databases">
        <authorList>
            <person name="Kaiqin L."/>
            <person name="Jian G."/>
        </authorList>
    </citation>
    <scope>NUCLEOTIDE SEQUENCE</scope>
    <source>
        <strain evidence="2">HDS5</strain>
    </source>
</reference>
<dbReference type="Pfam" id="PF18737">
    <property type="entry name" value="HEPN_MAE_28990"/>
    <property type="match status" value="1"/>
</dbReference>
<dbReference type="InterPro" id="IPR040788">
    <property type="entry name" value="HEPN_MAE_28990"/>
</dbReference>
<accession>A0A975QJA0</accession>